<dbReference type="Proteomes" id="UP000678228">
    <property type="component" value="Unassembled WGS sequence"/>
</dbReference>
<feature type="domain" description="Knr4/Smi1-like" evidence="1">
    <location>
        <begin position="15"/>
        <end position="145"/>
    </location>
</feature>
<gene>
    <name evidence="2" type="ORF">J7W16_03735</name>
</gene>
<protein>
    <submittedName>
        <fullName evidence="2">SMI1/KNR4 family protein</fullName>
    </submittedName>
</protein>
<dbReference type="SUPFAM" id="SSF160631">
    <property type="entry name" value="SMI1/KNR4-like"/>
    <property type="match status" value="1"/>
</dbReference>
<evidence type="ECO:0000313" key="3">
    <source>
        <dbReference type="Proteomes" id="UP000678228"/>
    </source>
</evidence>
<reference evidence="2" key="1">
    <citation type="submission" date="2021-03" db="EMBL/GenBank/DDBJ databases">
        <title>Bacillus suaedae sp. nov., isolated from Suaeda aralocaspica.</title>
        <authorList>
            <person name="Lei R.F.R."/>
        </authorList>
    </citation>
    <scope>NUCLEOTIDE SEQUENCE</scope>
    <source>
        <strain evidence="2">YZJH907-2</strain>
    </source>
</reference>
<evidence type="ECO:0000259" key="1">
    <source>
        <dbReference type="SMART" id="SM00860"/>
    </source>
</evidence>
<organism evidence="2 3">
    <name type="scientific">Halalkalibacter suaedae</name>
    <dbReference type="NCBI Taxonomy" id="2822140"/>
    <lineage>
        <taxon>Bacteria</taxon>
        <taxon>Bacillati</taxon>
        <taxon>Bacillota</taxon>
        <taxon>Bacilli</taxon>
        <taxon>Bacillales</taxon>
        <taxon>Bacillaceae</taxon>
        <taxon>Halalkalibacter</taxon>
    </lineage>
</organism>
<comment type="caution">
    <text evidence="2">The sequence shown here is derived from an EMBL/GenBank/DDBJ whole genome shotgun (WGS) entry which is preliminary data.</text>
</comment>
<dbReference type="Pfam" id="PF09346">
    <property type="entry name" value="SMI1_KNR4"/>
    <property type="match status" value="1"/>
</dbReference>
<name>A0A941ANE3_9BACI</name>
<dbReference type="AlphaFoldDB" id="A0A941ANE3"/>
<sequence length="364" mass="42357">MKEIWLDDCDSELDPFTDRDLAKVEQQLKVKLPNAYIELMKEKNGFYLSRNWYPSSEPTDWGEAAIQLDSLLGIGLQEGSISENGYLQQEWEVDPKLIIISLNPPEFVCLDYRAHQGDQPPISYINVDTMQDFLLAPNFSEFIRGLHAEEPEEEAVIEASEKYNFDEVIKHYAEIARRGRTDNEIKRDITLTLEDAKPAKVIRLFDETLDLRNANIEEYLVNLVKVHENAKVRENVASYLADCAEGLKLTLEREFVERTLIEMRDDKKKNVRFFVDMGLAFLGIIDIATLDIEVFPRPGVITRKDQEDGNYFIYPGFDEPIARLHIVKMEVESEELWHSIKEKRNYQIGYRWNTHKYATLVSIK</sequence>
<keyword evidence="3" id="KW-1185">Reference proteome</keyword>
<dbReference type="Gene3D" id="3.40.1580.10">
    <property type="entry name" value="SMI1/KNR4-like"/>
    <property type="match status" value="1"/>
</dbReference>
<dbReference type="InterPro" id="IPR018958">
    <property type="entry name" value="Knr4/Smi1-like_dom"/>
</dbReference>
<dbReference type="RefSeq" id="WP_210595839.1">
    <property type="nucleotide sequence ID" value="NZ_JAGKSQ010000001.1"/>
</dbReference>
<dbReference type="EMBL" id="JAGKSQ010000001">
    <property type="protein sequence ID" value="MBP3950232.1"/>
    <property type="molecule type" value="Genomic_DNA"/>
</dbReference>
<evidence type="ECO:0000313" key="2">
    <source>
        <dbReference type="EMBL" id="MBP3950232.1"/>
    </source>
</evidence>
<dbReference type="InterPro" id="IPR037883">
    <property type="entry name" value="Knr4/Smi1-like_sf"/>
</dbReference>
<accession>A0A941ANE3</accession>
<proteinExistence type="predicted"/>
<dbReference type="SMART" id="SM00860">
    <property type="entry name" value="SMI1_KNR4"/>
    <property type="match status" value="1"/>
</dbReference>